<gene>
    <name evidence="2" type="ORF">HLB23_25300</name>
</gene>
<reference evidence="2 3" key="1">
    <citation type="submission" date="2020-05" db="EMBL/GenBank/DDBJ databases">
        <title>MicrobeNet Type strains.</title>
        <authorList>
            <person name="Nicholson A.C."/>
        </authorList>
    </citation>
    <scope>NUCLEOTIDE SEQUENCE [LARGE SCALE GENOMIC DNA]</scope>
    <source>
        <strain evidence="2 3">JCM 3224</strain>
    </source>
</reference>
<proteinExistence type="predicted"/>
<dbReference type="AlphaFoldDB" id="A0A849C5T1"/>
<accession>A0A849C5T1</accession>
<dbReference type="Proteomes" id="UP000586827">
    <property type="component" value="Unassembled WGS sequence"/>
</dbReference>
<keyword evidence="1" id="KW-1133">Transmembrane helix</keyword>
<evidence type="ECO:0008006" key="4">
    <source>
        <dbReference type="Google" id="ProtNLM"/>
    </source>
</evidence>
<dbReference type="RefSeq" id="WP_157552621.1">
    <property type="nucleotide sequence ID" value="NZ_JABELX010000009.1"/>
</dbReference>
<keyword evidence="1" id="KW-0812">Transmembrane</keyword>
<organism evidence="2 3">
    <name type="scientific">Nocardia uniformis</name>
    <dbReference type="NCBI Taxonomy" id="53432"/>
    <lineage>
        <taxon>Bacteria</taxon>
        <taxon>Bacillati</taxon>
        <taxon>Actinomycetota</taxon>
        <taxon>Actinomycetes</taxon>
        <taxon>Mycobacteriales</taxon>
        <taxon>Nocardiaceae</taxon>
        <taxon>Nocardia</taxon>
    </lineage>
</organism>
<dbReference type="InterPro" id="IPR039708">
    <property type="entry name" value="MT1774/Rv1733c-like"/>
</dbReference>
<name>A0A849C5T1_9NOCA</name>
<dbReference type="PANTHER" id="PTHR42305">
    <property type="entry name" value="MEMBRANE PROTEIN RV1733C-RELATED"/>
    <property type="match status" value="1"/>
</dbReference>
<comment type="caution">
    <text evidence="2">The sequence shown here is derived from an EMBL/GenBank/DDBJ whole genome shotgun (WGS) entry which is preliminary data.</text>
</comment>
<dbReference type="EMBL" id="JABELX010000009">
    <property type="protein sequence ID" value="NNH73138.1"/>
    <property type="molecule type" value="Genomic_DNA"/>
</dbReference>
<evidence type="ECO:0000256" key="1">
    <source>
        <dbReference type="SAM" id="Phobius"/>
    </source>
</evidence>
<protein>
    <recommendedName>
        <fullName evidence="4">Transmembrane protein</fullName>
    </recommendedName>
</protein>
<evidence type="ECO:0000313" key="3">
    <source>
        <dbReference type="Proteomes" id="UP000586827"/>
    </source>
</evidence>
<keyword evidence="1" id="KW-0472">Membrane</keyword>
<keyword evidence="3" id="KW-1185">Reference proteome</keyword>
<dbReference type="PANTHER" id="PTHR42305:SF1">
    <property type="entry name" value="MEMBRANE PROTEIN RV1733C-RELATED"/>
    <property type="match status" value="1"/>
</dbReference>
<sequence length="195" mass="20845">MSGFPSAPLRIWRMRPWNANPLMHSSLRLESLGVALLVAASIVVVPIAGAVGTATYSGTSTRILADNASKTLITATITDSPVHVESERRFRATVLWGQGDQENTVAAPVPRTAAPGDPVPVWIGADSTLADPPQDSGDALLEGVGAGLAVLLGVWLTAVLLIWGGRLLIDYRRNIAWAVEWQRLNHRTDSDHDQG</sequence>
<feature type="transmembrane region" description="Helical" evidence="1">
    <location>
        <begin position="143"/>
        <end position="163"/>
    </location>
</feature>
<evidence type="ECO:0000313" key="2">
    <source>
        <dbReference type="EMBL" id="NNH73138.1"/>
    </source>
</evidence>